<dbReference type="RefSeq" id="WP_183227201.1">
    <property type="nucleotide sequence ID" value="NZ_BMPW01000036.1"/>
</dbReference>
<comment type="caution">
    <text evidence="1">The sequence shown here is derived from an EMBL/GenBank/DDBJ whole genome shotgun (WGS) entry which is preliminary data.</text>
</comment>
<proteinExistence type="predicted"/>
<keyword evidence="2" id="KW-1185">Reference proteome</keyword>
<protein>
    <submittedName>
        <fullName evidence="1">Uncharacterized protein</fullName>
    </submittedName>
</protein>
<evidence type="ECO:0000313" key="2">
    <source>
        <dbReference type="Proteomes" id="UP000590749"/>
    </source>
</evidence>
<reference evidence="1 2" key="1">
    <citation type="submission" date="2020-08" db="EMBL/GenBank/DDBJ databases">
        <title>Genomic Encyclopedia of Type Strains, Phase III (KMG-III): the genomes of soil and plant-associated and newly described type strains.</title>
        <authorList>
            <person name="Whitman W."/>
        </authorList>
    </citation>
    <scope>NUCLEOTIDE SEQUENCE [LARGE SCALE GENOMIC DNA]</scope>
    <source>
        <strain evidence="1 2">CECT 3287</strain>
    </source>
</reference>
<accession>A0A7W5ARF9</accession>
<dbReference type="Proteomes" id="UP000590749">
    <property type="component" value="Unassembled WGS sequence"/>
</dbReference>
<name>A0A7W5ARF9_9ACTN</name>
<gene>
    <name evidence="1" type="ORF">FHR83_008667</name>
</gene>
<dbReference type="AlphaFoldDB" id="A0A7W5ARF9"/>
<evidence type="ECO:0000313" key="1">
    <source>
        <dbReference type="EMBL" id="MBB3100940.1"/>
    </source>
</evidence>
<dbReference type="EMBL" id="JACHXF010000031">
    <property type="protein sequence ID" value="MBB3100940.1"/>
    <property type="molecule type" value="Genomic_DNA"/>
</dbReference>
<sequence>MGHPRETIRPTRWREPGHADRVHLTGLLEQTQPGSTPMWTVEQTRDRLVAAG</sequence>
<organism evidence="1 2">
    <name type="scientific">Actinoplanes campanulatus</name>
    <dbReference type="NCBI Taxonomy" id="113559"/>
    <lineage>
        <taxon>Bacteria</taxon>
        <taxon>Bacillati</taxon>
        <taxon>Actinomycetota</taxon>
        <taxon>Actinomycetes</taxon>
        <taxon>Micromonosporales</taxon>
        <taxon>Micromonosporaceae</taxon>
        <taxon>Actinoplanes</taxon>
    </lineage>
</organism>